<dbReference type="PANTHER" id="PTHR43677:SF1">
    <property type="entry name" value="ACRYLYL-COA REDUCTASE ACUI-RELATED"/>
    <property type="match status" value="1"/>
</dbReference>
<reference evidence="3" key="1">
    <citation type="submission" date="2016-10" db="EMBL/GenBank/DDBJ databases">
        <authorList>
            <person name="Varghese N."/>
            <person name="Submissions S."/>
        </authorList>
    </citation>
    <scope>NUCLEOTIDE SEQUENCE [LARGE SCALE GENOMIC DNA]</scope>
    <source>
        <strain evidence="3">DSM 3384</strain>
    </source>
</reference>
<dbReference type="SUPFAM" id="SSF51735">
    <property type="entry name" value="NAD(P)-binding Rossmann-fold domains"/>
    <property type="match status" value="1"/>
</dbReference>
<feature type="domain" description="Enoyl reductase (ER)" evidence="1">
    <location>
        <begin position="17"/>
        <end position="333"/>
    </location>
</feature>
<dbReference type="CDD" id="cd08288">
    <property type="entry name" value="MDR_yhdh"/>
    <property type="match status" value="1"/>
</dbReference>
<dbReference type="InterPro" id="IPR051397">
    <property type="entry name" value="Zn-ADH-like_protein"/>
</dbReference>
<accession>A0A1H2I9D2</accession>
<dbReference type="InterPro" id="IPR020843">
    <property type="entry name" value="ER"/>
</dbReference>
<dbReference type="Gene3D" id="3.40.50.720">
    <property type="entry name" value="NAD(P)-binding Rossmann-like Domain"/>
    <property type="match status" value="1"/>
</dbReference>
<dbReference type="AlphaFoldDB" id="A0A1H2I9D2"/>
<sequence>MVNKDTFKALVVDKAESEPSELVATVKQLNVADLPEEDVLIQVDYSTLNYKEGLGFANRNKIFRFFPMVPGVDLAGTVVESNSPDFNPGDQVILNGWSVGERYWGGYAQMARIKSDFLIPLPQGMDTRKAMSIGTAGYTAMLMVMTLEEAGVTPGSGPVIVTGATGGVGSNAVAILAKLGYEVTALTRSRQASIHDYLRQIGAKEIAGGEEWTMMPSPLETQKWAGAVDNVGSKVLARLLSEMKYGGCVAACGLAGGSDLPATVMPFILRGVSLRGVDSVWCPTPRRIAAWERLVTDISDAALASINKVIPLEDVPRYAKEILAGNITGHIVIDVNA</sequence>
<gene>
    <name evidence="2" type="ORF">SAMN04487931_10811</name>
</gene>
<dbReference type="InterPro" id="IPR013149">
    <property type="entry name" value="ADH-like_C"/>
</dbReference>
<dbReference type="PANTHER" id="PTHR43677">
    <property type="entry name" value="SHORT-CHAIN DEHYDROGENASE/REDUCTASE"/>
    <property type="match status" value="1"/>
</dbReference>
<dbReference type="Gene3D" id="3.90.180.10">
    <property type="entry name" value="Medium-chain alcohol dehydrogenases, catalytic domain"/>
    <property type="match status" value="1"/>
</dbReference>
<dbReference type="InterPro" id="IPR014188">
    <property type="entry name" value="Acrylyl-CoA_reductase_AcuI"/>
</dbReference>
<name>A0A1H2I9D2_9BACT</name>
<dbReference type="EMBL" id="FNLL01000008">
    <property type="protein sequence ID" value="SDU40750.1"/>
    <property type="molecule type" value="Genomic_DNA"/>
</dbReference>
<dbReference type="GO" id="GO:0043957">
    <property type="term" value="F:acryloyl-CoA reductase (NADPH) activity"/>
    <property type="evidence" value="ECO:0007669"/>
    <property type="project" value="TreeGrafter"/>
</dbReference>
<dbReference type="InterPro" id="IPR013154">
    <property type="entry name" value="ADH-like_N"/>
</dbReference>
<dbReference type="SMART" id="SM00829">
    <property type="entry name" value="PKS_ER"/>
    <property type="match status" value="1"/>
</dbReference>
<dbReference type="Pfam" id="PF00107">
    <property type="entry name" value="ADH_zinc_N"/>
    <property type="match status" value="1"/>
</dbReference>
<organism evidence="2 3">
    <name type="scientific">Desulfobacula phenolica</name>
    <dbReference type="NCBI Taxonomy" id="90732"/>
    <lineage>
        <taxon>Bacteria</taxon>
        <taxon>Pseudomonadati</taxon>
        <taxon>Thermodesulfobacteriota</taxon>
        <taxon>Desulfobacteria</taxon>
        <taxon>Desulfobacterales</taxon>
        <taxon>Desulfobacteraceae</taxon>
        <taxon>Desulfobacula</taxon>
    </lineage>
</organism>
<keyword evidence="3" id="KW-1185">Reference proteome</keyword>
<evidence type="ECO:0000313" key="2">
    <source>
        <dbReference type="EMBL" id="SDU40750.1"/>
    </source>
</evidence>
<evidence type="ECO:0000313" key="3">
    <source>
        <dbReference type="Proteomes" id="UP000199608"/>
    </source>
</evidence>
<evidence type="ECO:0000259" key="1">
    <source>
        <dbReference type="SMART" id="SM00829"/>
    </source>
</evidence>
<dbReference type="Proteomes" id="UP000199608">
    <property type="component" value="Unassembled WGS sequence"/>
</dbReference>
<dbReference type="SUPFAM" id="SSF50129">
    <property type="entry name" value="GroES-like"/>
    <property type="match status" value="1"/>
</dbReference>
<proteinExistence type="predicted"/>
<dbReference type="InterPro" id="IPR036291">
    <property type="entry name" value="NAD(P)-bd_dom_sf"/>
</dbReference>
<dbReference type="InterPro" id="IPR011032">
    <property type="entry name" value="GroES-like_sf"/>
</dbReference>
<dbReference type="NCBIfam" id="TIGR02823">
    <property type="entry name" value="oxido_YhdH"/>
    <property type="match status" value="1"/>
</dbReference>
<protein>
    <submittedName>
        <fullName evidence="2">Putative quinone oxidoreductase, YhdH/YhfP family</fullName>
    </submittedName>
</protein>
<dbReference type="Pfam" id="PF08240">
    <property type="entry name" value="ADH_N"/>
    <property type="match status" value="1"/>
</dbReference>
<dbReference type="RefSeq" id="WP_092235177.1">
    <property type="nucleotide sequence ID" value="NZ_FNLL01000008.1"/>
</dbReference>